<name>A0A1H5S013_9VIBR</name>
<dbReference type="RefSeq" id="WP_103878444.1">
    <property type="nucleotide sequence ID" value="NZ_FNVG01000001.1"/>
</dbReference>
<evidence type="ECO:0000313" key="1">
    <source>
        <dbReference type="EMBL" id="SEF43953.1"/>
    </source>
</evidence>
<dbReference type="AlphaFoldDB" id="A0A1H5S013"/>
<organism evidence="1 2">
    <name type="scientific">Vibrio hangzhouensis</name>
    <dbReference type="NCBI Taxonomy" id="462991"/>
    <lineage>
        <taxon>Bacteria</taxon>
        <taxon>Pseudomonadati</taxon>
        <taxon>Pseudomonadota</taxon>
        <taxon>Gammaproteobacteria</taxon>
        <taxon>Vibrionales</taxon>
        <taxon>Vibrionaceae</taxon>
        <taxon>Vibrio</taxon>
    </lineage>
</organism>
<sequence>MSVTISKQEHNNDPDRFERLFQLGITYIQQLSGKVWTDYNTHDPGITILEQVCFALTDIMYRSDFAINDLLADDHGNINYHQYGLATAPDILSAPPQQPEEYQAYIARSVPQLEQIWFHTNKRTPHAGLYDASGILQRFYRRQQQSSRGNDGQSLSMKGQQDKAKQNLIETYHRVRGLAEDLQSITIMGESAIHLIASIQISNDNTEPNQLAAQIYQQAAQWLRHRSGSDVHELYDILLSYDGVQQINELGFAIVHDGIDGQTPVSDFPEHASLIVPETQSDILLTLIQNQNKVQLDAADVAIQIDRLFQQYPSGNQSPVIGPVLPTGTHRDLSQYESIQTLFPRNYQLAVRNSFNRNVHSLSQRHQLRSYLLLFDQLMANFCEDLNQLPALFSTYVNHQSSYHSAILDQLRFNGIDEHYPPNAKKRLNKLQAEFDDFPERKNRVYDYLIALYGEHFPDRFHRTFSPYFPEHDIDWQLLALKQNFIVNITTVTNRRGLGDNLFYAHHTGGYAQRLISLLGLKVHTGDSDGSGLNISEYLLNVVTDENYIQSDIGKKAMFELHSTVLPHFEPLPERPKGLALSAQQKRQLRASVYALSSQTLPESLLQYGIDNQRYQVLTQSKAGDYRLFFDMGSHHQQRWLYIGRYSQKQKLERYCHWLQCWLIELNQHSETLYVVEPIMLRQPKTDLSSLANTVYIVLPGFTARHCDVMFRQQAEQIIRANTPAHLSIQVLWLDFYAFYEFENHYHTWRKQKALALQKPNSTNTKHCDAVANNLSEFLSKPEVSSEVLIL</sequence>
<gene>
    <name evidence="1" type="ORF">SAMN04488244_101195</name>
</gene>
<accession>A0A1H5S013</accession>
<dbReference type="OrthoDB" id="8263000at2"/>
<reference evidence="2" key="1">
    <citation type="submission" date="2016-10" db="EMBL/GenBank/DDBJ databases">
        <authorList>
            <person name="Varghese N."/>
            <person name="Submissions S."/>
        </authorList>
    </citation>
    <scope>NUCLEOTIDE SEQUENCE [LARGE SCALE GENOMIC DNA]</scope>
    <source>
        <strain evidence="2">CGMCC 1.7062</strain>
    </source>
</reference>
<protein>
    <submittedName>
        <fullName evidence="1">Uncharacterized protein</fullName>
    </submittedName>
</protein>
<evidence type="ECO:0000313" key="2">
    <source>
        <dbReference type="Proteomes" id="UP000236721"/>
    </source>
</evidence>
<keyword evidence="2" id="KW-1185">Reference proteome</keyword>
<dbReference type="EMBL" id="FNVG01000001">
    <property type="protein sequence ID" value="SEF43953.1"/>
    <property type="molecule type" value="Genomic_DNA"/>
</dbReference>
<proteinExistence type="predicted"/>
<dbReference type="Proteomes" id="UP000236721">
    <property type="component" value="Unassembled WGS sequence"/>
</dbReference>